<dbReference type="OrthoDB" id="7471221at2"/>
<accession>A0A225NBR9</accession>
<feature type="compositionally biased region" description="Basic and acidic residues" evidence="1">
    <location>
        <begin position="182"/>
        <end position="201"/>
    </location>
</feature>
<dbReference type="Pfam" id="PF12277">
    <property type="entry name" value="DUF3618"/>
    <property type="match status" value="1"/>
</dbReference>
<dbReference type="RefSeq" id="WP_088652567.1">
    <property type="nucleotide sequence ID" value="NZ_AQQR01000023.1"/>
</dbReference>
<comment type="caution">
    <text evidence="2">The sequence shown here is derived from an EMBL/GenBank/DDBJ whole genome shotgun (WGS) entry which is preliminary data.</text>
</comment>
<dbReference type="InterPro" id="IPR022062">
    <property type="entry name" value="DUF3618"/>
</dbReference>
<dbReference type="AlphaFoldDB" id="A0A225NBR9"/>
<dbReference type="EMBL" id="AQQR01000023">
    <property type="protein sequence ID" value="OWU68103.1"/>
    <property type="molecule type" value="Genomic_DNA"/>
</dbReference>
<dbReference type="Gene3D" id="1.20.120.20">
    <property type="entry name" value="Apolipoprotein"/>
    <property type="match status" value="1"/>
</dbReference>
<sequence length="369" mass="39820">MTNDTRSAAEIEREIEDRRARLNADVENLQERFSMDGIFREIGLQFREHGGDVGRAVADQVKSNPVPLALTGIGLAWLMMGKSDRPDPSPSGYSRAEEEYRRYRLARGQAYTPPAGPVYGSPVGGPAWAMEDDDRDHRSVGERVSEKAGHVSDGIADTTSRVSGGVSKAAADAKSGLAETGAHVRDRVDSARSSASDRLEAARQRIADGTEHLSEEGRARVIAAREKALEMRRRASANAERGIETAQDFYDQQPLVVGALALAVGAALGGALPRTQVEDDLMGQQSDDLFDEAERIFEEEKRKAAEVTKAVSDEVKDIASETKSEADDMAPGDRTAAEAAADKVRSAADRVADTARHEAEKRELGTSDS</sequence>
<evidence type="ECO:0000313" key="3">
    <source>
        <dbReference type="Proteomes" id="UP000215377"/>
    </source>
</evidence>
<proteinExistence type="predicted"/>
<feature type="region of interest" description="Disordered" evidence="1">
    <location>
        <begin position="143"/>
        <end position="201"/>
    </location>
</feature>
<name>A0A225NBR9_9RHOB</name>
<feature type="compositionally biased region" description="Basic and acidic residues" evidence="1">
    <location>
        <begin position="312"/>
        <end position="326"/>
    </location>
</feature>
<feature type="compositionally biased region" description="Basic and acidic residues" evidence="1">
    <location>
        <begin position="340"/>
        <end position="369"/>
    </location>
</feature>
<evidence type="ECO:0000256" key="1">
    <source>
        <dbReference type="SAM" id="MobiDB-lite"/>
    </source>
</evidence>
<reference evidence="2 3" key="1">
    <citation type="submission" date="2013-04" db="EMBL/GenBank/DDBJ databases">
        <title>Oceanicola sp. 22II1-22F33 Genome Sequencing.</title>
        <authorList>
            <person name="Lai Q."/>
            <person name="Li G."/>
            <person name="Shao Z."/>
        </authorList>
    </citation>
    <scope>NUCLEOTIDE SEQUENCE [LARGE SCALE GENOMIC DNA]</scope>
    <source>
        <strain evidence="2 3">22II1-22F33</strain>
    </source>
</reference>
<evidence type="ECO:0008006" key="4">
    <source>
        <dbReference type="Google" id="ProtNLM"/>
    </source>
</evidence>
<feature type="region of interest" description="Disordered" evidence="1">
    <location>
        <begin position="312"/>
        <end position="369"/>
    </location>
</feature>
<gene>
    <name evidence="2" type="ORF">ATO3_24705</name>
</gene>
<organism evidence="2 3">
    <name type="scientific">Marinibacterium profundimaris</name>
    <dbReference type="NCBI Taxonomy" id="1679460"/>
    <lineage>
        <taxon>Bacteria</taxon>
        <taxon>Pseudomonadati</taxon>
        <taxon>Pseudomonadota</taxon>
        <taxon>Alphaproteobacteria</taxon>
        <taxon>Rhodobacterales</taxon>
        <taxon>Paracoccaceae</taxon>
        <taxon>Marinibacterium</taxon>
    </lineage>
</organism>
<dbReference type="Proteomes" id="UP000215377">
    <property type="component" value="Unassembled WGS sequence"/>
</dbReference>
<protein>
    <recommendedName>
        <fullName evidence="4">DUF3618 domain-containing protein</fullName>
    </recommendedName>
</protein>
<evidence type="ECO:0000313" key="2">
    <source>
        <dbReference type="EMBL" id="OWU68103.1"/>
    </source>
</evidence>
<keyword evidence="3" id="KW-1185">Reference proteome</keyword>